<sequence>MVFQSFNLFPHLTVLQNITLAPVRVQRRSLEEAIAQAEQLLAKVGLAEMGDRHPESLSGGQKQRVAIARALATNPAVMFYDEPTSALDPERSEEVRAVLRDLNQEGMTQLVVTHDMRFAKNASDYVIFIEEGQIVEIGKPEQIFVNPVHERTRRFLRTVLG</sequence>
<dbReference type="SUPFAM" id="SSF52540">
    <property type="entry name" value="P-loop containing nucleoside triphosphate hydrolases"/>
    <property type="match status" value="1"/>
</dbReference>
<dbReference type="GO" id="GO:0005524">
    <property type="term" value="F:ATP binding"/>
    <property type="evidence" value="ECO:0007669"/>
    <property type="project" value="UniProtKB-KW"/>
</dbReference>
<dbReference type="Proteomes" id="UP000036403">
    <property type="component" value="Unassembled WGS sequence"/>
</dbReference>
<reference evidence="7 8" key="1">
    <citation type="submission" date="2015-04" db="EMBL/GenBank/DDBJ databases">
        <title>Lasius niger genome sequencing.</title>
        <authorList>
            <person name="Konorov E.A."/>
            <person name="Nikitin M.A."/>
            <person name="Kirill M.V."/>
            <person name="Chang P."/>
        </authorList>
    </citation>
    <scope>NUCLEOTIDE SEQUENCE [LARGE SCALE GENOMIC DNA]</scope>
    <source>
        <tissue evidence="7">Whole</tissue>
    </source>
</reference>
<evidence type="ECO:0000256" key="2">
    <source>
        <dbReference type="ARBA" id="ARBA00005417"/>
    </source>
</evidence>
<dbReference type="InterPro" id="IPR027417">
    <property type="entry name" value="P-loop_NTPase"/>
</dbReference>
<evidence type="ECO:0000313" key="8">
    <source>
        <dbReference type="Proteomes" id="UP000036403"/>
    </source>
</evidence>
<dbReference type="AlphaFoldDB" id="A0A0J7KV97"/>
<evidence type="ECO:0000256" key="4">
    <source>
        <dbReference type="ARBA" id="ARBA00022475"/>
    </source>
</evidence>
<evidence type="ECO:0000313" key="7">
    <source>
        <dbReference type="EMBL" id="KMQ94223.1"/>
    </source>
</evidence>
<evidence type="ECO:0000256" key="3">
    <source>
        <dbReference type="ARBA" id="ARBA00022448"/>
    </source>
</evidence>
<keyword evidence="7" id="KW-0067">ATP-binding</keyword>
<dbReference type="OrthoDB" id="10066718at2759"/>
<name>A0A0J7KV97_LASNI</name>
<dbReference type="PaxDb" id="67767-A0A0J7KV97"/>
<dbReference type="PANTHER" id="PTHR43166:SF9">
    <property type="entry name" value="GLUTAMATE_ASPARTATE IMPORT ATP-BINDING PROTEIN GLTL"/>
    <property type="match status" value="1"/>
</dbReference>
<dbReference type="PROSITE" id="PS50893">
    <property type="entry name" value="ABC_TRANSPORTER_2"/>
    <property type="match status" value="1"/>
</dbReference>
<accession>A0A0J7KV97</accession>
<dbReference type="STRING" id="67767.A0A0J7KV97"/>
<dbReference type="InterPro" id="IPR050086">
    <property type="entry name" value="MetN_ABC_transporter-like"/>
</dbReference>
<keyword evidence="8" id="KW-1185">Reference proteome</keyword>
<dbReference type="GO" id="GO:0005886">
    <property type="term" value="C:plasma membrane"/>
    <property type="evidence" value="ECO:0007669"/>
    <property type="project" value="UniProtKB-SubCell"/>
</dbReference>
<dbReference type="PANTHER" id="PTHR43166">
    <property type="entry name" value="AMINO ACID IMPORT ATP-BINDING PROTEIN"/>
    <property type="match status" value="1"/>
</dbReference>
<proteinExistence type="inferred from homology"/>
<dbReference type="Gene3D" id="3.40.50.300">
    <property type="entry name" value="P-loop containing nucleotide triphosphate hydrolases"/>
    <property type="match status" value="1"/>
</dbReference>
<evidence type="ECO:0000256" key="1">
    <source>
        <dbReference type="ARBA" id="ARBA00004202"/>
    </source>
</evidence>
<dbReference type="PROSITE" id="PS00211">
    <property type="entry name" value="ABC_TRANSPORTER_1"/>
    <property type="match status" value="1"/>
</dbReference>
<comment type="subcellular location">
    <subcellularLocation>
        <location evidence="1">Cell membrane</location>
        <topology evidence="1">Peripheral membrane protein</topology>
    </subcellularLocation>
</comment>
<dbReference type="Pfam" id="PF00005">
    <property type="entry name" value="ABC_tran"/>
    <property type="match status" value="1"/>
</dbReference>
<feature type="domain" description="ABC transporter" evidence="6">
    <location>
        <begin position="1"/>
        <end position="156"/>
    </location>
</feature>
<evidence type="ECO:0000259" key="6">
    <source>
        <dbReference type="PROSITE" id="PS50893"/>
    </source>
</evidence>
<organism evidence="7 8">
    <name type="scientific">Lasius niger</name>
    <name type="common">Black garden ant</name>
    <dbReference type="NCBI Taxonomy" id="67767"/>
    <lineage>
        <taxon>Eukaryota</taxon>
        <taxon>Metazoa</taxon>
        <taxon>Ecdysozoa</taxon>
        <taxon>Arthropoda</taxon>
        <taxon>Hexapoda</taxon>
        <taxon>Insecta</taxon>
        <taxon>Pterygota</taxon>
        <taxon>Neoptera</taxon>
        <taxon>Endopterygota</taxon>
        <taxon>Hymenoptera</taxon>
        <taxon>Apocrita</taxon>
        <taxon>Aculeata</taxon>
        <taxon>Formicoidea</taxon>
        <taxon>Formicidae</taxon>
        <taxon>Formicinae</taxon>
        <taxon>Lasius</taxon>
        <taxon>Lasius</taxon>
    </lineage>
</organism>
<keyword evidence="5" id="KW-0472">Membrane</keyword>
<protein>
    <submittedName>
        <fullName evidence="7">Amino acid abc transporter atp-binding protein</fullName>
    </submittedName>
</protein>
<keyword evidence="3" id="KW-0813">Transport</keyword>
<dbReference type="EMBL" id="LBMM01002889">
    <property type="protein sequence ID" value="KMQ94223.1"/>
    <property type="molecule type" value="Genomic_DNA"/>
</dbReference>
<keyword evidence="4" id="KW-1003">Cell membrane</keyword>
<gene>
    <name evidence="7" type="ORF">RF55_5631</name>
</gene>
<evidence type="ECO:0000256" key="5">
    <source>
        <dbReference type="ARBA" id="ARBA00023136"/>
    </source>
</evidence>
<comment type="similarity">
    <text evidence="2">Belongs to the ABC transporter superfamily.</text>
</comment>
<keyword evidence="7" id="KW-0547">Nucleotide-binding</keyword>
<comment type="caution">
    <text evidence="7">The sequence shown here is derived from an EMBL/GenBank/DDBJ whole genome shotgun (WGS) entry which is preliminary data.</text>
</comment>
<dbReference type="InterPro" id="IPR017871">
    <property type="entry name" value="ABC_transporter-like_CS"/>
</dbReference>
<dbReference type="GO" id="GO:0016887">
    <property type="term" value="F:ATP hydrolysis activity"/>
    <property type="evidence" value="ECO:0007669"/>
    <property type="project" value="InterPro"/>
</dbReference>
<dbReference type="InterPro" id="IPR003439">
    <property type="entry name" value="ABC_transporter-like_ATP-bd"/>
</dbReference>